<dbReference type="Proteomes" id="UP000745577">
    <property type="component" value="Unassembled WGS sequence"/>
</dbReference>
<reference evidence="3" key="2">
    <citation type="journal article" date="2021" name="Microbiome">
        <title>Successional dynamics and alternative stable states in a saline activated sludge microbial community over 9 years.</title>
        <authorList>
            <person name="Wang Y."/>
            <person name="Ye J."/>
            <person name="Ju F."/>
            <person name="Liu L."/>
            <person name="Boyd J.A."/>
            <person name="Deng Y."/>
            <person name="Parks D.H."/>
            <person name="Jiang X."/>
            <person name="Yin X."/>
            <person name="Woodcroft B.J."/>
            <person name="Tyson G.W."/>
            <person name="Hugenholtz P."/>
            <person name="Polz M.F."/>
            <person name="Zhang T."/>
        </authorList>
    </citation>
    <scope>NUCLEOTIDE SEQUENCE</scope>
    <source>
        <strain evidence="3">HKST-UBA15</strain>
    </source>
</reference>
<dbReference type="GO" id="GO:0005524">
    <property type="term" value="F:ATP binding"/>
    <property type="evidence" value="ECO:0007669"/>
    <property type="project" value="UniProtKB-UniRule"/>
</dbReference>
<keyword evidence="1" id="KW-0547">Nucleotide-binding</keyword>
<accession>A0A955I842</accession>
<evidence type="ECO:0000256" key="1">
    <source>
        <dbReference type="PROSITE-ProRule" id="PRU00409"/>
    </source>
</evidence>
<proteinExistence type="predicted"/>
<dbReference type="InterPro" id="IPR011761">
    <property type="entry name" value="ATP-grasp"/>
</dbReference>
<dbReference type="InterPro" id="IPR003806">
    <property type="entry name" value="ATP-grasp_PylC-type"/>
</dbReference>
<keyword evidence="1" id="KW-0067">ATP-binding</keyword>
<evidence type="ECO:0000313" key="4">
    <source>
        <dbReference type="Proteomes" id="UP000745577"/>
    </source>
</evidence>
<dbReference type="AlphaFoldDB" id="A0A955I842"/>
<dbReference type="Gene3D" id="3.30.470.20">
    <property type="entry name" value="ATP-grasp fold, B domain"/>
    <property type="match status" value="1"/>
</dbReference>
<feature type="domain" description="ATP-grasp" evidence="2">
    <location>
        <begin position="138"/>
        <end position="335"/>
    </location>
</feature>
<evidence type="ECO:0000259" key="2">
    <source>
        <dbReference type="PROSITE" id="PS50975"/>
    </source>
</evidence>
<dbReference type="GO" id="GO:0046872">
    <property type="term" value="F:metal ion binding"/>
    <property type="evidence" value="ECO:0007669"/>
    <property type="project" value="InterPro"/>
</dbReference>
<organism evidence="3 4">
    <name type="scientific">Candidatus Dojkabacteria bacterium</name>
    <dbReference type="NCBI Taxonomy" id="2099670"/>
    <lineage>
        <taxon>Bacteria</taxon>
        <taxon>Candidatus Dojkabacteria</taxon>
    </lineage>
</organism>
<dbReference type="SUPFAM" id="SSF56059">
    <property type="entry name" value="Glutathione synthetase ATP-binding domain-like"/>
    <property type="match status" value="1"/>
</dbReference>
<sequence length="477" mass="54780">MRNRLQDYTNNLNSHLSDKNLYYFVRNPERGLGLETLINNYYLIYIQSSQYSEYFNDGGIKNYCLECDSEIEINPQGGTRILLSDQKVLNFLDKNKKKLNYAQTFKVNPAYEKKVQELGFNTLNTTSLLNREFEEKITQYQNLSQLVKFPKTILDKFGNLSYLQLVHQLGQTFVIQFARGHTGSGTYVIDTEEEFNSIQAENDQRFAKFSAYVSGIAYTINACVTNTGVFMGGLSLQITGDQDLGALWGTTIGNDWSKRINLDNTDQIMKETEIIGSNMYKKGFRGMFGVDFIVKENGETFVIEINARQTASVPMYTKMQLLRDEVPLSLLHLYEFMGLKIDLNYKEYNLQNLQTENFSQISNRADKQITIKHCMKMGIYRLQGDNAAQNRFTDEIAPTTVFLDEDRDKALLYQKYATNVASMDRQGVLVLTPIKDRILNQGDEIVRLQLNQNAIDSQGNTIPWIKEALISIKEHQL</sequence>
<dbReference type="PROSITE" id="PS50975">
    <property type="entry name" value="ATP_GRASP"/>
    <property type="match status" value="1"/>
</dbReference>
<gene>
    <name evidence="3" type="ORF">KC675_00545</name>
</gene>
<dbReference type="Pfam" id="PF02655">
    <property type="entry name" value="ATP-grasp_3"/>
    <property type="match status" value="1"/>
</dbReference>
<comment type="caution">
    <text evidence="3">The sequence shown here is derived from an EMBL/GenBank/DDBJ whole genome shotgun (WGS) entry which is preliminary data.</text>
</comment>
<evidence type="ECO:0000313" key="3">
    <source>
        <dbReference type="EMBL" id="MCA9379649.1"/>
    </source>
</evidence>
<name>A0A955I842_9BACT</name>
<reference evidence="3" key="1">
    <citation type="submission" date="2020-04" db="EMBL/GenBank/DDBJ databases">
        <authorList>
            <person name="Zhang T."/>
        </authorList>
    </citation>
    <scope>NUCLEOTIDE SEQUENCE</scope>
    <source>
        <strain evidence="3">HKST-UBA15</strain>
    </source>
</reference>
<dbReference type="EMBL" id="JAGQLL010000006">
    <property type="protein sequence ID" value="MCA9379649.1"/>
    <property type="molecule type" value="Genomic_DNA"/>
</dbReference>
<protein>
    <submittedName>
        <fullName evidence="3">ATP-grasp domain-containing protein</fullName>
    </submittedName>
</protein>